<gene>
    <name evidence="2" type="ORF">KUV50_03505</name>
</gene>
<reference evidence="2" key="1">
    <citation type="submission" date="2021-06" db="EMBL/GenBank/DDBJ databases">
        <title>44 bacteria genomes isolated from Dapeng, Shenzhen.</title>
        <authorList>
            <person name="Zheng W."/>
            <person name="Yu S."/>
            <person name="Huang Y."/>
        </authorList>
    </citation>
    <scope>NUCLEOTIDE SEQUENCE</scope>
    <source>
        <strain evidence="2">DP5N28-2</strain>
    </source>
</reference>
<dbReference type="EMBL" id="JAHVHU010000004">
    <property type="protein sequence ID" value="MBY5957187.1"/>
    <property type="molecule type" value="Genomic_DNA"/>
</dbReference>
<proteinExistence type="predicted"/>
<keyword evidence="3" id="KW-1185">Reference proteome</keyword>
<dbReference type="Proteomes" id="UP000753961">
    <property type="component" value="Unassembled WGS sequence"/>
</dbReference>
<name>A0A953HK56_9BACT</name>
<comment type="caution">
    <text evidence="2">The sequence shown here is derived from an EMBL/GenBank/DDBJ whole genome shotgun (WGS) entry which is preliminary data.</text>
</comment>
<keyword evidence="1" id="KW-1133">Transmembrane helix</keyword>
<evidence type="ECO:0000313" key="2">
    <source>
        <dbReference type="EMBL" id="MBY5957187.1"/>
    </source>
</evidence>
<keyword evidence="1" id="KW-0812">Transmembrane</keyword>
<feature type="transmembrane region" description="Helical" evidence="1">
    <location>
        <begin position="16"/>
        <end position="44"/>
    </location>
</feature>
<keyword evidence="1" id="KW-0472">Membrane</keyword>
<organism evidence="2 3">
    <name type="scientific">Membranihabitans marinus</name>
    <dbReference type="NCBI Taxonomy" id="1227546"/>
    <lineage>
        <taxon>Bacteria</taxon>
        <taxon>Pseudomonadati</taxon>
        <taxon>Bacteroidota</taxon>
        <taxon>Saprospiria</taxon>
        <taxon>Saprospirales</taxon>
        <taxon>Saprospiraceae</taxon>
        <taxon>Membranihabitans</taxon>
    </lineage>
</organism>
<evidence type="ECO:0000256" key="1">
    <source>
        <dbReference type="SAM" id="Phobius"/>
    </source>
</evidence>
<dbReference type="AlphaFoldDB" id="A0A953HK56"/>
<accession>A0A953HK56</accession>
<evidence type="ECO:0000313" key="3">
    <source>
        <dbReference type="Proteomes" id="UP000753961"/>
    </source>
</evidence>
<protein>
    <submittedName>
        <fullName evidence="2">Uncharacterized protein</fullName>
    </submittedName>
</protein>
<sequence length="57" mass="6133">MGIGILESQNQKDLGIAGVIAAILVVKGATWAFGAGIILTFLIFGKKMFFQNETKDF</sequence>